<dbReference type="CDD" id="cd24023">
    <property type="entry name" value="ASKHA_NBD_ParM_Alp7A-like"/>
    <property type="match status" value="1"/>
</dbReference>
<organism evidence="2 3">
    <name type="scientific">Paenibacillus odorifer</name>
    <dbReference type="NCBI Taxonomy" id="189426"/>
    <lineage>
        <taxon>Bacteria</taxon>
        <taxon>Bacillati</taxon>
        <taxon>Bacillota</taxon>
        <taxon>Bacilli</taxon>
        <taxon>Bacillales</taxon>
        <taxon>Paenibacillaceae</taxon>
        <taxon>Paenibacillus</taxon>
    </lineage>
</organism>
<dbReference type="AlphaFoldDB" id="A0AB36J651"/>
<dbReference type="Gene3D" id="3.30.420.40">
    <property type="match status" value="2"/>
</dbReference>
<gene>
    <name evidence="2" type="ORF">BSK47_32125</name>
</gene>
<comment type="caution">
    <text evidence="2">The sequence shown here is derived from an EMBL/GenBank/DDBJ whole genome shotgun (WGS) entry which is preliminary data.</text>
</comment>
<reference evidence="2 3" key="1">
    <citation type="submission" date="2016-10" db="EMBL/GenBank/DDBJ databases">
        <title>Paenibacillus species isolates.</title>
        <authorList>
            <person name="Beno S.M."/>
        </authorList>
    </citation>
    <scope>NUCLEOTIDE SEQUENCE [LARGE SCALE GENOMIC DNA]</scope>
    <source>
        <strain evidence="2 3">FSL H7-0918</strain>
    </source>
</reference>
<dbReference type="Proteomes" id="UP000187323">
    <property type="component" value="Unassembled WGS sequence"/>
</dbReference>
<evidence type="ECO:0000259" key="1">
    <source>
        <dbReference type="Pfam" id="PF21522"/>
    </source>
</evidence>
<accession>A0AB36J651</accession>
<evidence type="ECO:0000313" key="2">
    <source>
        <dbReference type="EMBL" id="OME08924.1"/>
    </source>
</evidence>
<sequence length="406" mass="44701">MVANIKNDFGNSTNKMYYNGKKLVQPSTIKRLTEQPAIAEGNLEKHMANLFDELTVNITSPALKRSGFFSVGKRANLNIAKTENMNIRIGEKHKHDIPVIMNLSMTAAAAIAEYYEEHAKLPVTLSIEAKMTGAIPASEWKPATASMMEKRFTNNGDGKSSHVVIVYIGTSLVTVTINYISVKITQEGVPAIYALREAPTPKENKVPGILEKLVKEYKGKKGREHIANLTQVEIAQKKGLLTDIGSGTTELIHLHGANPVIDNCTGVQRGVGHAAEEAAKALSSDLGGHLQINRQRFDDLLLNTDDNLHDSAVAFMDDAKYVEAQNILEIIKERYIVIGGDIEYFMVLGGGSITFESELYSELVAFAEEVHCFVLWIPAEYAVDMNLEGLSILHDRVFFPSEVVKS</sequence>
<dbReference type="InterPro" id="IPR043129">
    <property type="entry name" value="ATPase_NBD"/>
</dbReference>
<name>A0AB36J651_9BACL</name>
<dbReference type="InterPro" id="IPR049067">
    <property type="entry name" value="MreB-like_C"/>
</dbReference>
<feature type="domain" description="Actin homologue MreB-like C-terminal" evidence="1">
    <location>
        <begin position="241"/>
        <end position="359"/>
    </location>
</feature>
<evidence type="ECO:0000313" key="3">
    <source>
        <dbReference type="Proteomes" id="UP000187323"/>
    </source>
</evidence>
<dbReference type="SUPFAM" id="SSF53067">
    <property type="entry name" value="Actin-like ATPase domain"/>
    <property type="match status" value="1"/>
</dbReference>
<dbReference type="EMBL" id="MPTO01000064">
    <property type="protein sequence ID" value="OME08924.1"/>
    <property type="molecule type" value="Genomic_DNA"/>
</dbReference>
<dbReference type="Pfam" id="PF21522">
    <property type="entry name" value="MreB-like_C"/>
    <property type="match status" value="1"/>
</dbReference>
<protein>
    <recommendedName>
        <fullName evidence="1">Actin homologue MreB-like C-terminal domain-containing protein</fullName>
    </recommendedName>
</protein>
<proteinExistence type="predicted"/>
<dbReference type="RefSeq" id="WP_076139097.1">
    <property type="nucleotide sequence ID" value="NZ_MKQM01000110.1"/>
</dbReference>